<sequence length="171" mass="19576">MEEDNGNDNTNQGNDNDLPSHLKRTYSTLNRRQKELYTRSNDKINFLEGIEEERKKAEIGTELMVVVLYILITCFIVLTYGLFFKDEKSINYFVVLLNTVYYIAKIVILGINMERVGIIYNNKVRVYTAIPLIVWTSLAILLGAFVISPAIAITFVNVGLEIVNLIVKFFV</sequence>
<feature type="compositionally biased region" description="Low complexity" evidence="1">
    <location>
        <begin position="7"/>
        <end position="17"/>
    </location>
</feature>
<comment type="caution">
    <text evidence="3">The sequence shown here is derived from an EMBL/GenBank/DDBJ whole genome shotgun (WGS) entry which is preliminary data.</text>
</comment>
<organism evidence="3 4">
    <name type="scientific">Diversispora epigaea</name>
    <dbReference type="NCBI Taxonomy" id="1348612"/>
    <lineage>
        <taxon>Eukaryota</taxon>
        <taxon>Fungi</taxon>
        <taxon>Fungi incertae sedis</taxon>
        <taxon>Mucoromycota</taxon>
        <taxon>Glomeromycotina</taxon>
        <taxon>Glomeromycetes</taxon>
        <taxon>Diversisporales</taxon>
        <taxon>Diversisporaceae</taxon>
        <taxon>Diversispora</taxon>
    </lineage>
</organism>
<keyword evidence="2" id="KW-1133">Transmembrane helix</keyword>
<reference evidence="3 4" key="1">
    <citation type="submission" date="2018-08" db="EMBL/GenBank/DDBJ databases">
        <title>Genome and evolution of the arbuscular mycorrhizal fungus Diversispora epigaea (formerly Glomus versiforme) and its bacterial endosymbionts.</title>
        <authorList>
            <person name="Sun X."/>
            <person name="Fei Z."/>
            <person name="Harrison M."/>
        </authorList>
    </citation>
    <scope>NUCLEOTIDE SEQUENCE [LARGE SCALE GENOMIC DNA]</scope>
    <source>
        <strain evidence="3 4">IT104</strain>
    </source>
</reference>
<protein>
    <submittedName>
        <fullName evidence="3">Uncharacterized protein</fullName>
    </submittedName>
</protein>
<dbReference type="Proteomes" id="UP000266861">
    <property type="component" value="Unassembled WGS sequence"/>
</dbReference>
<evidence type="ECO:0000256" key="1">
    <source>
        <dbReference type="SAM" id="MobiDB-lite"/>
    </source>
</evidence>
<name>A0A397H454_9GLOM</name>
<dbReference type="EMBL" id="PQFF01000358">
    <property type="protein sequence ID" value="RHZ56484.1"/>
    <property type="molecule type" value="Genomic_DNA"/>
</dbReference>
<feature type="transmembrane region" description="Helical" evidence="2">
    <location>
        <begin position="124"/>
        <end position="145"/>
    </location>
</feature>
<evidence type="ECO:0000256" key="2">
    <source>
        <dbReference type="SAM" id="Phobius"/>
    </source>
</evidence>
<keyword evidence="4" id="KW-1185">Reference proteome</keyword>
<feature type="transmembrane region" description="Helical" evidence="2">
    <location>
        <begin position="63"/>
        <end position="84"/>
    </location>
</feature>
<gene>
    <name evidence="3" type="ORF">Glove_401g11</name>
</gene>
<accession>A0A397H454</accession>
<evidence type="ECO:0000313" key="3">
    <source>
        <dbReference type="EMBL" id="RHZ56484.1"/>
    </source>
</evidence>
<evidence type="ECO:0000313" key="4">
    <source>
        <dbReference type="Proteomes" id="UP000266861"/>
    </source>
</evidence>
<keyword evidence="2" id="KW-0812">Transmembrane</keyword>
<keyword evidence="2" id="KW-0472">Membrane</keyword>
<feature type="region of interest" description="Disordered" evidence="1">
    <location>
        <begin position="1"/>
        <end position="21"/>
    </location>
</feature>
<dbReference type="AlphaFoldDB" id="A0A397H454"/>
<proteinExistence type="predicted"/>
<dbReference type="OrthoDB" id="2426833at2759"/>
<feature type="transmembrane region" description="Helical" evidence="2">
    <location>
        <begin position="90"/>
        <end position="112"/>
    </location>
</feature>